<feature type="domain" description="ELMO" evidence="1">
    <location>
        <begin position="215"/>
        <end position="379"/>
    </location>
</feature>
<dbReference type="PANTHER" id="PTHR12771">
    <property type="entry name" value="ENGULFMENT AND CELL MOTILITY"/>
    <property type="match status" value="1"/>
</dbReference>
<organism evidence="2 3">
    <name type="scientific">Synchytrium microbalum</name>
    <dbReference type="NCBI Taxonomy" id="1806994"/>
    <lineage>
        <taxon>Eukaryota</taxon>
        <taxon>Fungi</taxon>
        <taxon>Fungi incertae sedis</taxon>
        <taxon>Chytridiomycota</taxon>
        <taxon>Chytridiomycota incertae sedis</taxon>
        <taxon>Chytridiomycetes</taxon>
        <taxon>Synchytriales</taxon>
        <taxon>Synchytriaceae</taxon>
        <taxon>Synchytrium</taxon>
    </lineage>
</organism>
<sequence length="383" mass="43226">MGKGSWSWWKTGQEVCANVEVNIDTAENSKDGKFLAVETPKETPSFWSRTTTILASIFKPLSPWTHSTEAAVASEVQWDIPTIVVPLPQLDESRATPKFFSKRSRIFQLLDKILHKSHDSHAVVSPKLIYELDRAIRLSKELKPEKKELQRRGSTEVVMYGLVNKKVIPATGVAGFTGPHVLILEAIVGEIGCTYALQRELERRAATPYDSTVLSSELKLLDLWDLLMPNSPLTDRKTKRWQEIGFQGCDPATDFRAMGMLGLDDLHYYASQYPVSAAKVLAISNDKDRWFSFALAGIMVSQFVLHLVKSGQLQPMFFSFGADIGIYHEMYRNISIMDFERLFGIYKANIEKQLAELQDSILDMDMDTLLNVAPTRPDMSSKK</sequence>
<dbReference type="OrthoDB" id="67155at2759"/>
<dbReference type="AlphaFoldDB" id="A0A507C9V7"/>
<evidence type="ECO:0000313" key="3">
    <source>
        <dbReference type="Proteomes" id="UP000319731"/>
    </source>
</evidence>
<evidence type="ECO:0000259" key="1">
    <source>
        <dbReference type="PROSITE" id="PS51335"/>
    </source>
</evidence>
<dbReference type="RefSeq" id="XP_031026574.1">
    <property type="nucleotide sequence ID" value="XM_031167592.1"/>
</dbReference>
<protein>
    <recommendedName>
        <fullName evidence="1">ELMO domain-containing protein</fullName>
    </recommendedName>
</protein>
<dbReference type="EMBL" id="QEAO01000005">
    <property type="protein sequence ID" value="TPX36261.1"/>
    <property type="molecule type" value="Genomic_DNA"/>
</dbReference>
<reference evidence="2 3" key="1">
    <citation type="journal article" date="2019" name="Sci. Rep.">
        <title>Comparative genomics of chytrid fungi reveal insights into the obligate biotrophic and pathogenic lifestyle of Synchytrium endobioticum.</title>
        <authorList>
            <person name="van de Vossenberg B.T.L.H."/>
            <person name="Warris S."/>
            <person name="Nguyen H.D.T."/>
            <person name="van Gent-Pelzer M.P.E."/>
            <person name="Joly D.L."/>
            <person name="van de Geest H.C."/>
            <person name="Bonants P.J.M."/>
            <person name="Smith D.S."/>
            <person name="Levesque C.A."/>
            <person name="van der Lee T.A.J."/>
        </authorList>
    </citation>
    <scope>NUCLEOTIDE SEQUENCE [LARGE SCALE GENOMIC DNA]</scope>
    <source>
        <strain evidence="2 3">JEL517</strain>
    </source>
</reference>
<dbReference type="GeneID" id="42002889"/>
<keyword evidence="3" id="KW-1185">Reference proteome</keyword>
<evidence type="ECO:0000313" key="2">
    <source>
        <dbReference type="EMBL" id="TPX36261.1"/>
    </source>
</evidence>
<dbReference type="PROSITE" id="PS51335">
    <property type="entry name" value="ELMO"/>
    <property type="match status" value="1"/>
</dbReference>
<dbReference type="InterPro" id="IPR050868">
    <property type="entry name" value="ELMO_domain-containing"/>
</dbReference>
<dbReference type="PANTHER" id="PTHR12771:SF51">
    <property type="entry name" value="LD01482P"/>
    <property type="match status" value="1"/>
</dbReference>
<dbReference type="GO" id="GO:0005096">
    <property type="term" value="F:GTPase activator activity"/>
    <property type="evidence" value="ECO:0007669"/>
    <property type="project" value="TreeGrafter"/>
</dbReference>
<dbReference type="InterPro" id="IPR006816">
    <property type="entry name" value="ELMO_dom"/>
</dbReference>
<proteinExistence type="predicted"/>
<accession>A0A507C9V7</accession>
<name>A0A507C9V7_9FUNG</name>
<dbReference type="Proteomes" id="UP000319731">
    <property type="component" value="Unassembled WGS sequence"/>
</dbReference>
<dbReference type="Pfam" id="PF04727">
    <property type="entry name" value="ELMO_CED12"/>
    <property type="match status" value="1"/>
</dbReference>
<gene>
    <name evidence="2" type="ORF">SmJEL517_g01664</name>
</gene>
<comment type="caution">
    <text evidence="2">The sequence shown here is derived from an EMBL/GenBank/DDBJ whole genome shotgun (WGS) entry which is preliminary data.</text>
</comment>